<name>A0ACB8TM43_9APHY</name>
<keyword evidence="2" id="KW-1185">Reference proteome</keyword>
<comment type="caution">
    <text evidence="1">The sequence shown here is derived from an EMBL/GenBank/DDBJ whole genome shotgun (WGS) entry which is preliminary data.</text>
</comment>
<proteinExistence type="predicted"/>
<evidence type="ECO:0000313" key="2">
    <source>
        <dbReference type="Proteomes" id="UP001055072"/>
    </source>
</evidence>
<dbReference type="EMBL" id="MU274998">
    <property type="protein sequence ID" value="KAI0083082.1"/>
    <property type="molecule type" value="Genomic_DNA"/>
</dbReference>
<reference evidence="1" key="1">
    <citation type="journal article" date="2021" name="Environ. Microbiol.">
        <title>Gene family expansions and transcriptome signatures uncover fungal adaptations to wood decay.</title>
        <authorList>
            <person name="Hage H."/>
            <person name="Miyauchi S."/>
            <person name="Viragh M."/>
            <person name="Drula E."/>
            <person name="Min B."/>
            <person name="Chaduli D."/>
            <person name="Navarro D."/>
            <person name="Favel A."/>
            <person name="Norest M."/>
            <person name="Lesage-Meessen L."/>
            <person name="Balint B."/>
            <person name="Merenyi Z."/>
            <person name="de Eugenio L."/>
            <person name="Morin E."/>
            <person name="Martinez A.T."/>
            <person name="Baldrian P."/>
            <person name="Stursova M."/>
            <person name="Martinez M.J."/>
            <person name="Novotny C."/>
            <person name="Magnuson J.K."/>
            <person name="Spatafora J.W."/>
            <person name="Maurice S."/>
            <person name="Pangilinan J."/>
            <person name="Andreopoulos W."/>
            <person name="LaButti K."/>
            <person name="Hundley H."/>
            <person name="Na H."/>
            <person name="Kuo A."/>
            <person name="Barry K."/>
            <person name="Lipzen A."/>
            <person name="Henrissat B."/>
            <person name="Riley R."/>
            <person name="Ahrendt S."/>
            <person name="Nagy L.G."/>
            <person name="Grigoriev I.V."/>
            <person name="Martin F."/>
            <person name="Rosso M.N."/>
        </authorList>
    </citation>
    <scope>NUCLEOTIDE SEQUENCE</scope>
    <source>
        <strain evidence="1">CBS 384.51</strain>
    </source>
</reference>
<sequence>MSSSSPVNADDSSDWTSEDSVGREGSKAWKKVGVKPSEEAEEVGESPVLFSKLPRETYANTVKQSSPSLLSQLLNPPLAALSPHQSLLKSSSGSTSKVASGRSHRPVAKRIRRNNLPSTKYTSKVRVPLTAQVTPSTVEGLSSNPGESLNNPSSRMELGGLSLESDVESDSENCIALPRSLAERVLEALAKREHRRNFDRSGCRRPSPRVVQGKETTPSVLMPTPSAPLPLNFPYNLPAPPPLMTPRTTRRQMLSKEMSESFRRNLLWARRVITRTGPPPFKSSSGHQAPSEPLQVKPNDSQTQSNQEDRIRAIIAENRRALVAHNRKWTDDFHYSGW</sequence>
<dbReference type="Proteomes" id="UP001055072">
    <property type="component" value="Unassembled WGS sequence"/>
</dbReference>
<protein>
    <submittedName>
        <fullName evidence="1">Uncharacterized protein</fullName>
    </submittedName>
</protein>
<gene>
    <name evidence="1" type="ORF">BDY19DRAFT_998869</name>
</gene>
<organism evidence="1 2">
    <name type="scientific">Irpex rosettiformis</name>
    <dbReference type="NCBI Taxonomy" id="378272"/>
    <lineage>
        <taxon>Eukaryota</taxon>
        <taxon>Fungi</taxon>
        <taxon>Dikarya</taxon>
        <taxon>Basidiomycota</taxon>
        <taxon>Agaricomycotina</taxon>
        <taxon>Agaricomycetes</taxon>
        <taxon>Polyporales</taxon>
        <taxon>Irpicaceae</taxon>
        <taxon>Irpex</taxon>
    </lineage>
</organism>
<accession>A0ACB8TM43</accession>
<evidence type="ECO:0000313" key="1">
    <source>
        <dbReference type="EMBL" id="KAI0083082.1"/>
    </source>
</evidence>